<dbReference type="AlphaFoldDB" id="A0A0N4WTG1"/>
<reference evidence="1 2" key="2">
    <citation type="submission" date="2018-11" db="EMBL/GenBank/DDBJ databases">
        <authorList>
            <consortium name="Pathogen Informatics"/>
        </authorList>
    </citation>
    <scope>NUCLEOTIDE SEQUENCE [LARGE SCALE GENOMIC DNA]</scope>
    <source>
        <strain evidence="1 2">MHpl1</strain>
    </source>
</reference>
<proteinExistence type="predicted"/>
<protein>
    <submittedName>
        <fullName evidence="1 3">Uncharacterized protein</fullName>
    </submittedName>
</protein>
<gene>
    <name evidence="1" type="ORF">HPLM_LOCUS14866</name>
</gene>
<evidence type="ECO:0000313" key="1">
    <source>
        <dbReference type="EMBL" id="VDO54448.1"/>
    </source>
</evidence>
<dbReference type="EMBL" id="UZAF01018736">
    <property type="protein sequence ID" value="VDO54448.1"/>
    <property type="molecule type" value="Genomic_DNA"/>
</dbReference>
<dbReference type="WBParaSite" id="HPLM_0001487401-mRNA-1">
    <property type="protein sequence ID" value="HPLM_0001487401-mRNA-1"/>
    <property type="gene ID" value="HPLM_0001487401"/>
</dbReference>
<keyword evidence="2" id="KW-1185">Reference proteome</keyword>
<name>A0A0N4WTG1_HAEPC</name>
<organism evidence="3">
    <name type="scientific">Haemonchus placei</name>
    <name type="common">Barber's pole worm</name>
    <dbReference type="NCBI Taxonomy" id="6290"/>
    <lineage>
        <taxon>Eukaryota</taxon>
        <taxon>Metazoa</taxon>
        <taxon>Ecdysozoa</taxon>
        <taxon>Nematoda</taxon>
        <taxon>Chromadorea</taxon>
        <taxon>Rhabditida</taxon>
        <taxon>Rhabditina</taxon>
        <taxon>Rhabditomorpha</taxon>
        <taxon>Strongyloidea</taxon>
        <taxon>Trichostrongylidae</taxon>
        <taxon>Haemonchus</taxon>
    </lineage>
</organism>
<evidence type="ECO:0000313" key="2">
    <source>
        <dbReference type="Proteomes" id="UP000268014"/>
    </source>
</evidence>
<sequence>MKPQFRPVPDFGNSATRWFSVGQCYERHCSHLRFPHLRSSTTRFQGGQTTVATTMIKSGAIQATRWREAGRNELSTTKFTTVNPKEKEH</sequence>
<reference evidence="3" key="1">
    <citation type="submission" date="2017-02" db="UniProtKB">
        <authorList>
            <consortium name="WormBaseParasite"/>
        </authorList>
    </citation>
    <scope>IDENTIFICATION</scope>
</reference>
<evidence type="ECO:0000313" key="3">
    <source>
        <dbReference type="WBParaSite" id="HPLM_0001487401-mRNA-1"/>
    </source>
</evidence>
<accession>A0A0N4WTG1</accession>
<dbReference type="Proteomes" id="UP000268014">
    <property type="component" value="Unassembled WGS sequence"/>
</dbReference>